<feature type="non-terminal residue" evidence="1">
    <location>
        <position position="1"/>
    </location>
</feature>
<organism evidence="1">
    <name type="scientific">Arion vulgaris</name>
    <dbReference type="NCBI Taxonomy" id="1028688"/>
    <lineage>
        <taxon>Eukaryota</taxon>
        <taxon>Metazoa</taxon>
        <taxon>Spiralia</taxon>
        <taxon>Lophotrochozoa</taxon>
        <taxon>Mollusca</taxon>
        <taxon>Gastropoda</taxon>
        <taxon>Heterobranchia</taxon>
        <taxon>Euthyneura</taxon>
        <taxon>Panpulmonata</taxon>
        <taxon>Eupulmonata</taxon>
        <taxon>Stylommatophora</taxon>
        <taxon>Helicina</taxon>
        <taxon>Arionoidea</taxon>
        <taxon>Arionidae</taxon>
        <taxon>Arion</taxon>
    </lineage>
</organism>
<dbReference type="EMBL" id="HACG01012975">
    <property type="protein sequence ID" value="CEK59840.1"/>
    <property type="molecule type" value="Transcribed_RNA"/>
</dbReference>
<gene>
    <name evidence="1" type="primary">ORF37582</name>
</gene>
<name>A0A0B6YWJ1_9EUPU</name>
<evidence type="ECO:0000313" key="1">
    <source>
        <dbReference type="EMBL" id="CEK59840.1"/>
    </source>
</evidence>
<protein>
    <submittedName>
        <fullName evidence="1">Uncharacterized protein</fullName>
    </submittedName>
</protein>
<feature type="non-terminal residue" evidence="1">
    <location>
        <position position="233"/>
    </location>
</feature>
<dbReference type="AlphaFoldDB" id="A0A0B6YWJ1"/>
<accession>A0A0B6YWJ1</accession>
<proteinExistence type="predicted"/>
<sequence length="233" mass="26133">GNVGNEILCNGNVGNDVLCNGNVSNYNICNSNISSEMCKRNINNELLCNNKAIVTMNCSTNCDNRTKTKHRINDGMCSVRALPSGQDVRAFSCDRTSIMDASLSFCENRSPAKSFSSPRFFKQMEPKIINLLGLKKCDMLPDCDKREEKVSYSENGFKQGIFSGDRECPGLKHSWSCVNVDWMCCEKDKIAINSSCRDIDLTNYEDIVTIQKQDCLYKNRFSVETSKQCSTAK</sequence>
<reference evidence="1" key="1">
    <citation type="submission" date="2014-12" db="EMBL/GenBank/DDBJ databases">
        <title>Insight into the proteome of Arion vulgaris.</title>
        <authorList>
            <person name="Aradska J."/>
            <person name="Bulat T."/>
            <person name="Smidak R."/>
            <person name="Sarate P."/>
            <person name="Gangsoo J."/>
            <person name="Sialana F."/>
            <person name="Bilban M."/>
            <person name="Lubec G."/>
        </authorList>
    </citation>
    <scope>NUCLEOTIDE SEQUENCE</scope>
    <source>
        <tissue evidence="1">Skin</tissue>
    </source>
</reference>